<reference evidence="3" key="2">
    <citation type="submission" date="2023-02" db="EMBL/GenBank/DDBJ databases">
        <authorList>
            <person name="Sun Q."/>
            <person name="Mori K."/>
        </authorList>
    </citation>
    <scope>NUCLEOTIDE SEQUENCE</scope>
    <source>
        <strain evidence="3">NBRC 110608</strain>
    </source>
</reference>
<dbReference type="InterPro" id="IPR036396">
    <property type="entry name" value="Cyt_P450_sf"/>
</dbReference>
<dbReference type="EMBL" id="AP027735">
    <property type="protein sequence ID" value="BDZ59824.1"/>
    <property type="molecule type" value="Genomic_DNA"/>
</dbReference>
<keyword evidence="2" id="KW-0503">Monooxygenase</keyword>
<keyword evidence="2" id="KW-0349">Heme</keyword>
<dbReference type="InterPro" id="IPR017972">
    <property type="entry name" value="Cyt_P450_CS"/>
</dbReference>
<dbReference type="PANTHER" id="PTHR46696:SF4">
    <property type="entry name" value="BIOTIN BIOSYNTHESIS CYTOCHROME P450"/>
    <property type="match status" value="1"/>
</dbReference>
<accession>A0ABM8HFQ2</accession>
<comment type="similarity">
    <text evidence="1 2">Belongs to the cytochrome P450 family.</text>
</comment>
<dbReference type="PRINTS" id="PR00359">
    <property type="entry name" value="BP450"/>
</dbReference>
<sequence>MRVSLMTTTVRPAVRWSVEHALPRQVLRMSEKRGDIQARLVAESRHVATPDLAGLFDEIRGRGRLVRTDLAYLTAHHEVCKEVLSSPDVKAGFPAPDNPAIARILDWTKSETLHPVQPPSLLAVDGPDHSRYRKLVTKVFTVKAVEALRGRVEEIAAGLLDEIEAAGGDQVELVEAYCSRLPVAMITEILGVPPQDQDLVRGFGSAAAPSLDMGLSWKMFRSVDNGLTEFDTWLDQHLENLRRNPGDNLMSKLAASRDEEGGLNLVELKATAGLVLAAGFETTVNLLSNAIALLHDHPEQRDLLKAEPERWPNAVDEVLRFDPPVLLTGRKVDKPTTIAGVNLRPGVVVTTVLAGANRDPEVFTDPNTFDVTRENAKDHMAFSAGRHYCLGASLARLEGEVALRALYERFPDLQVLPGAQRRKTRVLRGFQVLPATV</sequence>
<name>A0ABM8HFQ2_9MICO</name>
<dbReference type="SUPFAM" id="SSF48264">
    <property type="entry name" value="Cytochrome P450"/>
    <property type="match status" value="1"/>
</dbReference>
<evidence type="ECO:0000256" key="1">
    <source>
        <dbReference type="ARBA" id="ARBA00010617"/>
    </source>
</evidence>
<evidence type="ECO:0000256" key="2">
    <source>
        <dbReference type="RuleBase" id="RU000461"/>
    </source>
</evidence>
<dbReference type="PRINTS" id="PR00385">
    <property type="entry name" value="P450"/>
</dbReference>
<dbReference type="Pfam" id="PF00067">
    <property type="entry name" value="p450"/>
    <property type="match status" value="1"/>
</dbReference>
<dbReference type="Gene3D" id="1.10.630.10">
    <property type="entry name" value="Cytochrome P450"/>
    <property type="match status" value="1"/>
</dbReference>
<keyword evidence="2" id="KW-0479">Metal-binding</keyword>
<gene>
    <name evidence="3" type="ORF">GCM10025872_34810</name>
</gene>
<dbReference type="PANTHER" id="PTHR46696">
    <property type="entry name" value="P450, PUTATIVE (EUROFUNG)-RELATED"/>
    <property type="match status" value="1"/>
</dbReference>
<protein>
    <submittedName>
        <fullName evidence="3">Cytochrome P450</fullName>
    </submittedName>
</protein>
<dbReference type="PROSITE" id="PS00086">
    <property type="entry name" value="CYTOCHROME_P450"/>
    <property type="match status" value="1"/>
</dbReference>
<organism evidence="3">
    <name type="scientific">Barrientosiimonas endolithica</name>
    <dbReference type="NCBI Taxonomy" id="1535208"/>
    <lineage>
        <taxon>Bacteria</taxon>
        <taxon>Bacillati</taxon>
        <taxon>Actinomycetota</taxon>
        <taxon>Actinomycetes</taxon>
        <taxon>Micrococcales</taxon>
        <taxon>Dermacoccaceae</taxon>
        <taxon>Barrientosiimonas</taxon>
    </lineage>
</organism>
<dbReference type="InterPro" id="IPR001128">
    <property type="entry name" value="Cyt_P450"/>
</dbReference>
<dbReference type="InterPro" id="IPR002397">
    <property type="entry name" value="Cyt_P450_B"/>
</dbReference>
<reference evidence="3" key="1">
    <citation type="journal article" date="2014" name="Int. J. Syst. Evol. Microbiol.">
        <title>Complete genome of a new Firmicutes species belonging to the dominant human colonic microbiota ('Ruminococcus bicirculans') reveals two chromosomes and a selective capacity to utilize plant glucans.</title>
        <authorList>
            <consortium name="NISC Comparative Sequencing Program"/>
            <person name="Wegmann U."/>
            <person name="Louis P."/>
            <person name="Goesmann A."/>
            <person name="Henrissat B."/>
            <person name="Duncan S.H."/>
            <person name="Flint H.J."/>
        </authorList>
    </citation>
    <scope>NUCLEOTIDE SEQUENCE</scope>
    <source>
        <strain evidence="3">NBRC 110608</strain>
    </source>
</reference>
<evidence type="ECO:0000313" key="3">
    <source>
        <dbReference type="EMBL" id="BDZ59824.1"/>
    </source>
</evidence>
<dbReference type="CDD" id="cd20625">
    <property type="entry name" value="CYP164-like"/>
    <property type="match status" value="1"/>
</dbReference>
<keyword evidence="2" id="KW-0560">Oxidoreductase</keyword>
<proteinExistence type="inferred from homology"/>
<keyword evidence="2" id="KW-0408">Iron</keyword>